<keyword evidence="4 5" id="KW-0067">ATP-binding</keyword>
<dbReference type="SUPFAM" id="SSF56112">
    <property type="entry name" value="Protein kinase-like (PK-like)"/>
    <property type="match status" value="1"/>
</dbReference>
<dbReference type="PROSITE" id="PS50011">
    <property type="entry name" value="PROTEIN_KINASE_DOM"/>
    <property type="match status" value="1"/>
</dbReference>
<dbReference type="Pfam" id="PF00069">
    <property type="entry name" value="Pkinase"/>
    <property type="match status" value="1"/>
</dbReference>
<feature type="binding site" evidence="5">
    <location>
        <position position="135"/>
    </location>
    <ligand>
        <name>ATP</name>
        <dbReference type="ChEBI" id="CHEBI:30616"/>
    </ligand>
</feature>
<dbReference type="SMART" id="SM00028">
    <property type="entry name" value="TPR"/>
    <property type="match status" value="6"/>
</dbReference>
<dbReference type="InterPro" id="IPR011009">
    <property type="entry name" value="Kinase-like_dom_sf"/>
</dbReference>
<dbReference type="SMART" id="SM00220">
    <property type="entry name" value="S_TKc"/>
    <property type="match status" value="1"/>
</dbReference>
<comment type="caution">
    <text evidence="8">The sequence shown here is derived from an EMBL/GenBank/DDBJ whole genome shotgun (WGS) entry which is preliminary data.</text>
</comment>
<feature type="region of interest" description="Disordered" evidence="6">
    <location>
        <begin position="374"/>
        <end position="418"/>
    </location>
</feature>
<evidence type="ECO:0000256" key="6">
    <source>
        <dbReference type="SAM" id="MobiDB-lite"/>
    </source>
</evidence>
<dbReference type="SUPFAM" id="SSF52540">
    <property type="entry name" value="P-loop containing nucleoside triphosphate hydrolases"/>
    <property type="match status" value="1"/>
</dbReference>
<dbReference type="InterPro" id="IPR017441">
    <property type="entry name" value="Protein_kinase_ATP_BS"/>
</dbReference>
<dbReference type="CDD" id="cd14014">
    <property type="entry name" value="STKc_PknB_like"/>
    <property type="match status" value="1"/>
</dbReference>
<feature type="compositionally biased region" description="Low complexity" evidence="6">
    <location>
        <begin position="84"/>
        <end position="95"/>
    </location>
</feature>
<protein>
    <submittedName>
        <fullName evidence="8">Protein kinase</fullName>
    </submittedName>
</protein>
<name>A0A6N7PFH1_9BACT</name>
<dbReference type="Gene3D" id="3.30.200.20">
    <property type="entry name" value="Phosphorylase Kinase, domain 1"/>
    <property type="match status" value="1"/>
</dbReference>
<evidence type="ECO:0000256" key="5">
    <source>
        <dbReference type="PROSITE-ProRule" id="PRU10141"/>
    </source>
</evidence>
<evidence type="ECO:0000256" key="2">
    <source>
        <dbReference type="ARBA" id="ARBA00022741"/>
    </source>
</evidence>
<dbReference type="PROSITE" id="PS00108">
    <property type="entry name" value="PROTEIN_KINASE_ST"/>
    <property type="match status" value="1"/>
</dbReference>
<dbReference type="Pfam" id="PF13191">
    <property type="entry name" value="AAA_16"/>
    <property type="match status" value="1"/>
</dbReference>
<dbReference type="PANTHER" id="PTHR43289">
    <property type="entry name" value="MITOGEN-ACTIVATED PROTEIN KINASE KINASE KINASE 20-RELATED"/>
    <property type="match status" value="1"/>
</dbReference>
<dbReference type="PROSITE" id="PS00107">
    <property type="entry name" value="PROTEIN_KINASE_ATP"/>
    <property type="match status" value="1"/>
</dbReference>
<accession>A0A6N7PFH1</accession>
<dbReference type="Gene3D" id="1.10.510.10">
    <property type="entry name" value="Transferase(Phosphotransferase) domain 1"/>
    <property type="match status" value="1"/>
</dbReference>
<feature type="compositionally biased region" description="Basic and acidic residues" evidence="6">
    <location>
        <begin position="408"/>
        <end position="418"/>
    </location>
</feature>
<dbReference type="PANTHER" id="PTHR43289:SF30">
    <property type="entry name" value="NON-SPECIFIC SERINE_THREONINE PROTEIN KINASE"/>
    <property type="match status" value="1"/>
</dbReference>
<evidence type="ECO:0000256" key="4">
    <source>
        <dbReference type="ARBA" id="ARBA00022840"/>
    </source>
</evidence>
<dbReference type="SUPFAM" id="SSF48452">
    <property type="entry name" value="TPR-like"/>
    <property type="match status" value="2"/>
</dbReference>
<dbReference type="InterPro" id="IPR027417">
    <property type="entry name" value="P-loop_NTPase"/>
</dbReference>
<dbReference type="Proteomes" id="UP000440224">
    <property type="component" value="Unassembled WGS sequence"/>
</dbReference>
<feature type="compositionally biased region" description="Basic residues" evidence="6">
    <location>
        <begin position="1"/>
        <end position="17"/>
    </location>
</feature>
<keyword evidence="2 5" id="KW-0547">Nucleotide-binding</keyword>
<reference evidence="8 9" key="1">
    <citation type="submission" date="2019-10" db="EMBL/GenBank/DDBJ databases">
        <title>A soil myxobacterium in the family Polyangiaceae.</title>
        <authorList>
            <person name="Li Y."/>
            <person name="Wang J."/>
        </authorList>
    </citation>
    <scope>NUCLEOTIDE SEQUENCE [LARGE SCALE GENOMIC DNA]</scope>
    <source>
        <strain evidence="8 9">DSM 14734</strain>
    </source>
</reference>
<evidence type="ECO:0000256" key="1">
    <source>
        <dbReference type="ARBA" id="ARBA00022679"/>
    </source>
</evidence>
<evidence type="ECO:0000259" key="7">
    <source>
        <dbReference type="PROSITE" id="PS50011"/>
    </source>
</evidence>
<organism evidence="8 9">
    <name type="scientific">Polyangium spumosum</name>
    <dbReference type="NCBI Taxonomy" id="889282"/>
    <lineage>
        <taxon>Bacteria</taxon>
        <taxon>Pseudomonadati</taxon>
        <taxon>Myxococcota</taxon>
        <taxon>Polyangia</taxon>
        <taxon>Polyangiales</taxon>
        <taxon>Polyangiaceae</taxon>
        <taxon>Polyangium</taxon>
    </lineage>
</organism>
<keyword evidence="3 8" id="KW-0418">Kinase</keyword>
<keyword evidence="1" id="KW-0808">Transferase</keyword>
<dbReference type="InterPro" id="IPR000719">
    <property type="entry name" value="Prot_kinase_dom"/>
</dbReference>
<evidence type="ECO:0000313" key="9">
    <source>
        <dbReference type="Proteomes" id="UP000440224"/>
    </source>
</evidence>
<evidence type="ECO:0000313" key="8">
    <source>
        <dbReference type="EMBL" id="MRG90803.1"/>
    </source>
</evidence>
<dbReference type="GO" id="GO:0005524">
    <property type="term" value="F:ATP binding"/>
    <property type="evidence" value="ECO:0007669"/>
    <property type="project" value="UniProtKB-UniRule"/>
</dbReference>
<proteinExistence type="predicted"/>
<gene>
    <name evidence="8" type="ORF">GF068_02515</name>
</gene>
<sequence>MRRARRGPVPSRLRRTPIRGSFRRENRVCDHGFSTVEMTTPPPPPEHDANHRHGRKGSRCASCGRRVGASGCPEHGRPLEGDTAPELSSEPEAPLPEFRGYRTERMLGRGGFGMVYAAISASASPTSPPRRVAIKLARDDRAGAAQRLAHELVALRLVGPPHVPEVIDAGELHPGSPYIVMELVEARTLAEILATRGRSLPPAEACAITRALLGSLRAVHEEGLVHRDIKPENVLVTEPPGRATVLDLGLARRGGAMPARTIAPHEEGAMVGTIEYMAPEQCEGRAELDARADVYAVGVILYEMLAGSPPFWGPPAAVREGHLSRRPARLEGRAGTPIPAELEDIVLRCLEKDPAARYSNATELDQALAAIRLGTEPELRKSPESAGDPTTNGIGKTQAPDRGSSEGGRARPSDASATERRTVALLHFTSQLDPIALQGRIEPIGGHVMRASGGRYVVAFGHEADENPVRLAIRAAQDLVARGICERVWIDLATVSVTARPDGSKRLLAPHLARIGQAPLPAGAAPILLSPAARAVLTEADLSETLSLFGAKAVEEGELSGAEDPTTRLGHVGPPLVGRDDLLETLTLAALRSVREAVPSVSVIVGEPGHGKSHLRRLLVERLRTLVPLGAVVDLRAPEPIVGGGDSVRDLLSAALGLPASMPIEGRKAALRERLGPASSPEAEAALALALGWVGPPRGDETTDFPGLRALEAAPFALGATLRVAGGEALRRRAERTPLCVVLDDAQFADEATLGILEHATLAEARAPIFVCALGRPVFRENHPSWAERAAHRDVCDLGPLDEQSAASLVRVLLAPAENVPELAVRRLVERTQGIPLLLVELVRGLKGAGIVRRHEGGRGFYVATDELDRVPDLPLIEWLAHREIDALSPAERAHARLVATVGAEVTPEEISGILRGILRRLDQSGESSEFPLDARIGIERLLNTGVLRRQRHGRVSFRHALVRETIARGVPEALRRKIHLTCAEYYRDAPGFPEGPPEEQRLPQLAYHAAAAGLRDVAESAYMALAEAARARHAYVDAERFYTLALEQQASTGQRRGGAYRGRGLMRYRVGRYHDALADFAEARAAASAAGDEMEIVEILLDEATALDWMGEHVDSREKVHAAQALVAGRATPLLSARMLLGIGRSHYRFSLKEEALDALARAASEAARLGEGGYETQVIALLMLGYLEQGIGRHASAERALDRAVTLCDAHGDALHLAASINTRGVLRGFQGDRQRMVSDLARVISLGRELGQDYIEWTGHFNLGECLYLMAELDAAEPHVAQARALSERPLGVAPRPASIILQARMMLYRGDIENARALASRARGETSEPLTVPSDDVLCSMIELAAEDAGEEAWEALEARSERYSIGQERIEVVETRGLSALRRGRRREAARHLERALALSRQIPNVIGKRLARHLAEATRD</sequence>
<keyword evidence="9" id="KW-1185">Reference proteome</keyword>
<dbReference type="InterPro" id="IPR041664">
    <property type="entry name" value="AAA_16"/>
</dbReference>
<feature type="domain" description="Protein kinase" evidence="7">
    <location>
        <begin position="101"/>
        <end position="369"/>
    </location>
</feature>
<dbReference type="GO" id="GO:0004674">
    <property type="term" value="F:protein serine/threonine kinase activity"/>
    <property type="evidence" value="ECO:0007669"/>
    <property type="project" value="TreeGrafter"/>
</dbReference>
<evidence type="ECO:0000256" key="3">
    <source>
        <dbReference type="ARBA" id="ARBA00022777"/>
    </source>
</evidence>
<dbReference type="Gene3D" id="1.25.40.10">
    <property type="entry name" value="Tetratricopeptide repeat domain"/>
    <property type="match status" value="1"/>
</dbReference>
<feature type="region of interest" description="Disordered" evidence="6">
    <location>
        <begin position="1"/>
        <end position="95"/>
    </location>
</feature>
<dbReference type="InterPro" id="IPR011990">
    <property type="entry name" value="TPR-like_helical_dom_sf"/>
</dbReference>
<dbReference type="InterPro" id="IPR008271">
    <property type="entry name" value="Ser/Thr_kinase_AS"/>
</dbReference>
<dbReference type="EMBL" id="WJIE01000001">
    <property type="protein sequence ID" value="MRG90803.1"/>
    <property type="molecule type" value="Genomic_DNA"/>
</dbReference>
<dbReference type="InterPro" id="IPR019734">
    <property type="entry name" value="TPR_rpt"/>
</dbReference>
<dbReference type="OrthoDB" id="5477268at2"/>